<dbReference type="InterPro" id="IPR019734">
    <property type="entry name" value="TPR_rpt"/>
</dbReference>
<evidence type="ECO:0000256" key="2">
    <source>
        <dbReference type="ARBA" id="ARBA00022803"/>
    </source>
</evidence>
<keyword evidence="1" id="KW-0677">Repeat</keyword>
<evidence type="ECO:0008006" key="5">
    <source>
        <dbReference type="Google" id="ProtNLM"/>
    </source>
</evidence>
<evidence type="ECO:0000313" key="4">
    <source>
        <dbReference type="Proteomes" id="UP001196873"/>
    </source>
</evidence>
<protein>
    <recommendedName>
        <fullName evidence="5">Tetratricopeptide repeat protein</fullName>
    </recommendedName>
</protein>
<dbReference type="Pfam" id="PF14559">
    <property type="entry name" value="TPR_19"/>
    <property type="match status" value="1"/>
</dbReference>
<keyword evidence="2" id="KW-0802">TPR repeat</keyword>
<gene>
    <name evidence="3" type="ORF">KZY68_02770</name>
</gene>
<accession>A0AAW4NNX6</accession>
<reference evidence="3" key="1">
    <citation type="submission" date="2021-07" db="EMBL/GenBank/DDBJ databases">
        <title>Genomic diversity and antimicrobial resistance of Prevotella spp. isolated from chronic lung disease airways.</title>
        <authorList>
            <person name="Webb K.A."/>
            <person name="Olagoke O.S."/>
            <person name="Baird T."/>
            <person name="Neill J."/>
            <person name="Pham A."/>
            <person name="Wells T.J."/>
            <person name="Ramsay K.A."/>
            <person name="Bell S.C."/>
            <person name="Sarovich D.S."/>
            <person name="Price E.P."/>
        </authorList>
    </citation>
    <scope>NUCLEOTIDE SEQUENCE</scope>
    <source>
        <strain evidence="3">SCHI0047.S.3</strain>
    </source>
</reference>
<evidence type="ECO:0000313" key="3">
    <source>
        <dbReference type="EMBL" id="MBW4864960.1"/>
    </source>
</evidence>
<dbReference type="PANTHER" id="PTHR44858:SF1">
    <property type="entry name" value="UDP-N-ACETYLGLUCOSAMINE--PEPTIDE N-ACETYLGLUCOSAMINYLTRANSFERASE SPINDLY-RELATED"/>
    <property type="match status" value="1"/>
</dbReference>
<dbReference type="Proteomes" id="UP001196873">
    <property type="component" value="Unassembled WGS sequence"/>
</dbReference>
<dbReference type="RefSeq" id="WP_219428739.1">
    <property type="nucleotide sequence ID" value="NZ_JAHXRF010000003.1"/>
</dbReference>
<proteinExistence type="predicted"/>
<name>A0AAW4NNX6_9BACT</name>
<dbReference type="EMBL" id="JAHXRF010000003">
    <property type="protein sequence ID" value="MBW4864960.1"/>
    <property type="molecule type" value="Genomic_DNA"/>
</dbReference>
<dbReference type="AlphaFoldDB" id="A0AAW4NNX6"/>
<dbReference type="InterPro" id="IPR050498">
    <property type="entry name" value="Ycf3"/>
</dbReference>
<comment type="caution">
    <text evidence="3">The sequence shown here is derived from an EMBL/GenBank/DDBJ whole genome shotgun (WGS) entry which is preliminary data.</text>
</comment>
<sequence length="267" mass="29935">MNFLKKLFRGNTTPEEEVQRQGDVPDFEALKRDGLRALNERNPSEAVDILRQALQIQNDFEVRFALSKALVGCNQLAKAYEELQKLAEIQPGNINVFIRLAEVACEMKNYTAMGEACERGKLLDKDNVEINLLYARACLGVDDSVNALAMLTKTILLNENYTEAHQLRGELLLKMGDLDGAEADVEWVLNHKITLSDALLLKARIENARQHHANALEFYNQFIAQNALNSDVLRERSAVKQALGDQQGAADDLKQADELNAEEQQVV</sequence>
<organism evidence="3 4">
    <name type="scientific">Segatella salivae</name>
    <dbReference type="NCBI Taxonomy" id="228604"/>
    <lineage>
        <taxon>Bacteria</taxon>
        <taxon>Pseudomonadati</taxon>
        <taxon>Bacteroidota</taxon>
        <taxon>Bacteroidia</taxon>
        <taxon>Bacteroidales</taxon>
        <taxon>Prevotellaceae</taxon>
        <taxon>Segatella</taxon>
    </lineage>
</organism>
<dbReference type="SMART" id="SM00028">
    <property type="entry name" value="TPR"/>
    <property type="match status" value="5"/>
</dbReference>
<evidence type="ECO:0000256" key="1">
    <source>
        <dbReference type="ARBA" id="ARBA00022737"/>
    </source>
</evidence>
<dbReference type="PANTHER" id="PTHR44858">
    <property type="entry name" value="TETRATRICOPEPTIDE REPEAT PROTEIN 6"/>
    <property type="match status" value="1"/>
</dbReference>